<accession>A0ABD2N778</accession>
<feature type="transmembrane region" description="Helical" evidence="2">
    <location>
        <begin position="63"/>
        <end position="86"/>
    </location>
</feature>
<proteinExistence type="predicted"/>
<evidence type="ECO:0000313" key="4">
    <source>
        <dbReference type="Proteomes" id="UP001516400"/>
    </source>
</evidence>
<keyword evidence="2" id="KW-1133">Transmembrane helix</keyword>
<reference evidence="3 4" key="1">
    <citation type="journal article" date="2021" name="BMC Biol.">
        <title>Horizontally acquired antibacterial genes associated with adaptive radiation of ladybird beetles.</title>
        <authorList>
            <person name="Li H.S."/>
            <person name="Tang X.F."/>
            <person name="Huang Y.H."/>
            <person name="Xu Z.Y."/>
            <person name="Chen M.L."/>
            <person name="Du X.Y."/>
            <person name="Qiu B.Y."/>
            <person name="Chen P.T."/>
            <person name="Zhang W."/>
            <person name="Slipinski A."/>
            <person name="Escalona H.E."/>
            <person name="Waterhouse R.M."/>
            <person name="Zwick A."/>
            <person name="Pang H."/>
        </authorList>
    </citation>
    <scope>NUCLEOTIDE SEQUENCE [LARGE SCALE GENOMIC DNA]</scope>
    <source>
        <strain evidence="3">SYSU2018</strain>
    </source>
</reference>
<feature type="compositionally biased region" description="Basic and acidic residues" evidence="1">
    <location>
        <begin position="19"/>
        <end position="32"/>
    </location>
</feature>
<dbReference type="EMBL" id="JABFTP020000062">
    <property type="protein sequence ID" value="KAL3274603.1"/>
    <property type="molecule type" value="Genomic_DNA"/>
</dbReference>
<gene>
    <name evidence="3" type="ORF">HHI36_015984</name>
</gene>
<evidence type="ECO:0000256" key="2">
    <source>
        <dbReference type="SAM" id="Phobius"/>
    </source>
</evidence>
<feature type="transmembrane region" description="Helical" evidence="2">
    <location>
        <begin position="98"/>
        <end position="119"/>
    </location>
</feature>
<evidence type="ECO:0000256" key="1">
    <source>
        <dbReference type="SAM" id="MobiDB-lite"/>
    </source>
</evidence>
<keyword evidence="4" id="KW-1185">Reference proteome</keyword>
<name>A0ABD2N778_9CUCU</name>
<comment type="caution">
    <text evidence="3">The sequence shown here is derived from an EMBL/GenBank/DDBJ whole genome shotgun (WGS) entry which is preliminary data.</text>
</comment>
<evidence type="ECO:0000313" key="3">
    <source>
        <dbReference type="EMBL" id="KAL3274603.1"/>
    </source>
</evidence>
<organism evidence="3 4">
    <name type="scientific">Cryptolaemus montrouzieri</name>
    <dbReference type="NCBI Taxonomy" id="559131"/>
    <lineage>
        <taxon>Eukaryota</taxon>
        <taxon>Metazoa</taxon>
        <taxon>Ecdysozoa</taxon>
        <taxon>Arthropoda</taxon>
        <taxon>Hexapoda</taxon>
        <taxon>Insecta</taxon>
        <taxon>Pterygota</taxon>
        <taxon>Neoptera</taxon>
        <taxon>Endopterygota</taxon>
        <taxon>Coleoptera</taxon>
        <taxon>Polyphaga</taxon>
        <taxon>Cucujiformia</taxon>
        <taxon>Coccinelloidea</taxon>
        <taxon>Coccinellidae</taxon>
        <taxon>Scymninae</taxon>
        <taxon>Scymnini</taxon>
        <taxon>Cryptolaemus</taxon>
    </lineage>
</organism>
<feature type="region of interest" description="Disordered" evidence="1">
    <location>
        <begin position="18"/>
        <end position="50"/>
    </location>
</feature>
<keyword evidence="2" id="KW-0472">Membrane</keyword>
<dbReference type="Proteomes" id="UP001516400">
    <property type="component" value="Unassembled WGS sequence"/>
</dbReference>
<sequence length="258" mass="29323">MHGSAGLHSAMAIKRQRRLREQAKKRERERKLSSRTSSIDSMEHLPSKQVSARAATDPTLASGIGMLHIGVCFIVLGLFLICSGLLPDDMMSWTTGGYWNELVATGIFVVVIGIFLVILNKVVSKREEEDLNEYVQRQLTRSRSGHRLERDVETGCLTTKHHRKVLEKQREDKERGLDITPVHSPYNKNAPHTFVQNGEAHLEKILEEDVFEREEIVHTELRETMSNTTTASLSPGSPTETRELIINGRQYSFNSRQY</sequence>
<protein>
    <submittedName>
        <fullName evidence="3">Uncharacterized protein</fullName>
    </submittedName>
</protein>
<dbReference type="AlphaFoldDB" id="A0ABD2N778"/>
<keyword evidence="2" id="KW-0812">Transmembrane</keyword>